<evidence type="ECO:0000313" key="6">
    <source>
        <dbReference type="Proteomes" id="UP000585614"/>
    </source>
</evidence>
<evidence type="ECO:0000256" key="1">
    <source>
        <dbReference type="ARBA" id="ARBA00022737"/>
    </source>
</evidence>
<reference evidence="5 6" key="1">
    <citation type="journal article" date="2020" name="Nature">
        <title>Six reference-quality genomes reveal evolution of bat adaptations.</title>
        <authorList>
            <person name="Jebb D."/>
            <person name="Huang Z."/>
            <person name="Pippel M."/>
            <person name="Hughes G.M."/>
            <person name="Lavrichenko K."/>
            <person name="Devanna P."/>
            <person name="Winkler S."/>
            <person name="Jermiin L.S."/>
            <person name="Skirmuntt E.C."/>
            <person name="Katzourakis A."/>
            <person name="Burkitt-Gray L."/>
            <person name="Ray D.A."/>
            <person name="Sullivan K.A.M."/>
            <person name="Roscito J.G."/>
            <person name="Kirilenko B.M."/>
            <person name="Davalos L.M."/>
            <person name="Corthals A.P."/>
            <person name="Power M.L."/>
            <person name="Jones G."/>
            <person name="Ransome R.D."/>
            <person name="Dechmann D.K.N."/>
            <person name="Locatelli A.G."/>
            <person name="Puechmaille S.J."/>
            <person name="Fedrigo O."/>
            <person name="Jarvis E.D."/>
            <person name="Hiller M."/>
            <person name="Vernes S.C."/>
            <person name="Myers E.W."/>
            <person name="Teeling E.C."/>
        </authorList>
    </citation>
    <scope>NUCLEOTIDE SEQUENCE [LARGE SCALE GENOMIC DNA]</scope>
    <source>
        <strain evidence="5">MRhiFer1</strain>
        <tissue evidence="5">Lung</tissue>
    </source>
</reference>
<feature type="compositionally biased region" description="Low complexity" evidence="4">
    <location>
        <begin position="136"/>
        <end position="155"/>
    </location>
</feature>
<proteinExistence type="predicted"/>
<protein>
    <recommendedName>
        <fullName evidence="7">Nuclear autoantigenic sperm protein</fullName>
    </recommendedName>
</protein>
<dbReference type="GO" id="GO:0005654">
    <property type="term" value="C:nucleoplasm"/>
    <property type="evidence" value="ECO:0007669"/>
    <property type="project" value="TreeGrafter"/>
</dbReference>
<evidence type="ECO:0008006" key="7">
    <source>
        <dbReference type="Google" id="ProtNLM"/>
    </source>
</evidence>
<dbReference type="GO" id="GO:0042393">
    <property type="term" value="F:histone binding"/>
    <property type="evidence" value="ECO:0007669"/>
    <property type="project" value="TreeGrafter"/>
</dbReference>
<dbReference type="AlphaFoldDB" id="A0A7J7YSE8"/>
<organism evidence="5 6">
    <name type="scientific">Rhinolophus ferrumequinum</name>
    <name type="common">Greater horseshoe bat</name>
    <dbReference type="NCBI Taxonomy" id="59479"/>
    <lineage>
        <taxon>Eukaryota</taxon>
        <taxon>Metazoa</taxon>
        <taxon>Chordata</taxon>
        <taxon>Craniata</taxon>
        <taxon>Vertebrata</taxon>
        <taxon>Euteleostomi</taxon>
        <taxon>Mammalia</taxon>
        <taxon>Eutheria</taxon>
        <taxon>Laurasiatheria</taxon>
        <taxon>Chiroptera</taxon>
        <taxon>Yinpterochiroptera</taxon>
        <taxon>Rhinolophoidea</taxon>
        <taxon>Rhinolophidae</taxon>
        <taxon>Rhinolophinae</taxon>
        <taxon>Rhinolophus</taxon>
    </lineage>
</organism>
<keyword evidence="2" id="KW-0802">TPR repeat</keyword>
<dbReference type="PANTHER" id="PTHR15081:SF1">
    <property type="entry name" value="NUCLEAR AUTOANTIGENIC SPERM PROTEIN"/>
    <property type="match status" value="1"/>
</dbReference>
<feature type="coiled-coil region" evidence="3">
    <location>
        <begin position="4"/>
        <end position="59"/>
    </location>
</feature>
<evidence type="ECO:0000256" key="4">
    <source>
        <dbReference type="SAM" id="MobiDB-lite"/>
    </source>
</evidence>
<keyword evidence="3" id="KW-0175">Coiled coil</keyword>
<evidence type="ECO:0000256" key="3">
    <source>
        <dbReference type="SAM" id="Coils"/>
    </source>
</evidence>
<dbReference type="GO" id="GO:0034080">
    <property type="term" value="P:CENP-A containing chromatin assembly"/>
    <property type="evidence" value="ECO:0007669"/>
    <property type="project" value="TreeGrafter"/>
</dbReference>
<gene>
    <name evidence="5" type="ORF">mRhiFer1_009876</name>
</gene>
<sequence>MMTLAQVSKSAQVIEKRIAVLNEQVEEAEGAPSEYEKEIEELKELLPEIREEIEEAKESQRSGNVAELARKAVLGDNCTSGFTLSAEGTSVSETASRKPTDGASSSNYVTDFSHLVRKKRKPEEESQTDGTKKAIQALEAENQAESQAAGEAGAAFKREQSLPPKGKCFVYNVVLLWGILFV</sequence>
<dbReference type="GO" id="GO:0006335">
    <property type="term" value="P:DNA replication-dependent chromatin assembly"/>
    <property type="evidence" value="ECO:0007669"/>
    <property type="project" value="TreeGrafter"/>
</dbReference>
<dbReference type="Proteomes" id="UP000585614">
    <property type="component" value="Unassembled WGS sequence"/>
</dbReference>
<evidence type="ECO:0000256" key="2">
    <source>
        <dbReference type="ARBA" id="ARBA00022803"/>
    </source>
</evidence>
<keyword evidence="1" id="KW-0677">Repeat</keyword>
<comment type="caution">
    <text evidence="5">The sequence shown here is derived from an EMBL/GenBank/DDBJ whole genome shotgun (WGS) entry which is preliminary data.</text>
</comment>
<feature type="region of interest" description="Disordered" evidence="4">
    <location>
        <begin position="81"/>
        <end position="157"/>
    </location>
</feature>
<evidence type="ECO:0000313" key="5">
    <source>
        <dbReference type="EMBL" id="KAF6364755.1"/>
    </source>
</evidence>
<dbReference type="InterPro" id="IPR051730">
    <property type="entry name" value="NASP-like"/>
</dbReference>
<dbReference type="EMBL" id="JACAGC010000005">
    <property type="protein sequence ID" value="KAF6364755.1"/>
    <property type="molecule type" value="Genomic_DNA"/>
</dbReference>
<feature type="compositionally biased region" description="Polar residues" evidence="4">
    <location>
        <begin position="81"/>
        <end position="94"/>
    </location>
</feature>
<name>A0A7J7YSE8_RHIFE</name>
<dbReference type="PANTHER" id="PTHR15081">
    <property type="entry name" value="NUCLEAR AUTOANTIGENIC SPERM PROTEIN NASP -RELATED"/>
    <property type="match status" value="1"/>
</dbReference>
<accession>A0A7J7YSE8</accession>